<gene>
    <name evidence="2" type="ORF">FJN17_34245</name>
</gene>
<evidence type="ECO:0000313" key="2">
    <source>
        <dbReference type="EMBL" id="WWE88612.1"/>
    </source>
</evidence>
<reference evidence="3" key="1">
    <citation type="submission" date="2019-06" db="EMBL/GenBank/DDBJ databases">
        <title>Whole-Genome Sequence of Bradyrhizobium sp. 3 Strain 65S1MB.</title>
        <authorList>
            <person name="Bromfield E.S.P."/>
            <person name="Cloutier S."/>
            <person name="Nguyen H.D.T."/>
        </authorList>
    </citation>
    <scope>NUCLEOTIDE SEQUENCE [LARGE SCALE GENOMIC DNA]</scope>
    <source>
        <strain evidence="3">65S1MB</strain>
    </source>
</reference>
<evidence type="ECO:0000256" key="1">
    <source>
        <dbReference type="SAM" id="MobiDB-lite"/>
    </source>
</evidence>
<proteinExistence type="predicted"/>
<reference evidence="2 3" key="2">
    <citation type="journal article" date="2020" name="Int. J. Syst. Evol. Microbiol.">
        <title>Description and complete genome sequences of Bradyrhizobium symbiodeficiens sp. nov., a non-symbiotic bacterium associated with legumes native to Canada.</title>
        <authorList>
            <person name="Bromfield E.S.P."/>
            <person name="Cloutier S."/>
            <person name="Nguyen H.D.T."/>
        </authorList>
    </citation>
    <scope>NUCLEOTIDE SEQUENCE [LARGE SCALE GENOMIC DNA]</scope>
    <source>
        <strain evidence="2 3">65S1MB</strain>
    </source>
</reference>
<dbReference type="Proteomes" id="UP000319298">
    <property type="component" value="Chromosome"/>
</dbReference>
<keyword evidence="3" id="KW-1185">Reference proteome</keyword>
<accession>A0ABZ2F1F4</accession>
<sequence length="220" mass="25174">MAGPCILSGSFEKPALAHQTKYRQDCLLAMLRFNLGDFSGWEPNRQIVQEWKQAAIVKRHFDPGAGNLEGYCSLIDACERIWRKPKRFSERAFRRSPGRRPQGNAGHKPPALTAQAPYEQPQAIQAKEQRCTTLSEVAVRIALDRLVSKTIIDIFLAAARWRKKFEQLKVGGLNPDLKRRRVNESAPVSRTDFYVWRERITPQCCTGGHRWKAVRMGSER</sequence>
<dbReference type="EMBL" id="CP041090">
    <property type="protein sequence ID" value="WWE88612.1"/>
    <property type="molecule type" value="Genomic_DNA"/>
</dbReference>
<name>A0ABZ2F1F4_9BRAD</name>
<protein>
    <submittedName>
        <fullName evidence="2">Uncharacterized protein</fullName>
    </submittedName>
</protein>
<feature type="region of interest" description="Disordered" evidence="1">
    <location>
        <begin position="92"/>
        <end position="114"/>
    </location>
</feature>
<evidence type="ECO:0000313" key="3">
    <source>
        <dbReference type="Proteomes" id="UP000319298"/>
    </source>
</evidence>
<organism evidence="2 3">
    <name type="scientific">Bradyrhizobium symbiodeficiens</name>
    <dbReference type="NCBI Taxonomy" id="1404367"/>
    <lineage>
        <taxon>Bacteria</taxon>
        <taxon>Pseudomonadati</taxon>
        <taxon>Pseudomonadota</taxon>
        <taxon>Alphaproteobacteria</taxon>
        <taxon>Hyphomicrobiales</taxon>
        <taxon>Nitrobacteraceae</taxon>
        <taxon>Bradyrhizobium</taxon>
    </lineage>
</organism>